<keyword evidence="3" id="KW-1185">Reference proteome</keyword>
<organism evidence="2 3">
    <name type="scientific">Halalkalibacter suaedae</name>
    <dbReference type="NCBI Taxonomy" id="2822140"/>
    <lineage>
        <taxon>Bacteria</taxon>
        <taxon>Bacillati</taxon>
        <taxon>Bacillota</taxon>
        <taxon>Bacilli</taxon>
        <taxon>Bacillales</taxon>
        <taxon>Bacillaceae</taxon>
        <taxon>Halalkalibacter</taxon>
    </lineage>
</organism>
<comment type="caution">
    <text evidence="2">The sequence shown here is derived from an EMBL/GenBank/DDBJ whole genome shotgun (WGS) entry which is preliminary data.</text>
</comment>
<name>A0A940WX55_9BACI</name>
<dbReference type="Proteomes" id="UP000678228">
    <property type="component" value="Unassembled WGS sequence"/>
</dbReference>
<proteinExistence type="predicted"/>
<reference evidence="2" key="1">
    <citation type="submission" date="2021-03" db="EMBL/GenBank/DDBJ databases">
        <title>Bacillus suaedae sp. nov., isolated from Suaeda aralocaspica.</title>
        <authorList>
            <person name="Lei R.F.R."/>
        </authorList>
    </citation>
    <scope>NUCLEOTIDE SEQUENCE</scope>
    <source>
        <strain evidence="2">YZJH907-2</strain>
    </source>
</reference>
<feature type="compositionally biased region" description="Basic and acidic residues" evidence="1">
    <location>
        <begin position="93"/>
        <end position="113"/>
    </location>
</feature>
<gene>
    <name evidence="2" type="ORF">J7W16_14055</name>
</gene>
<dbReference type="AlphaFoldDB" id="A0A940WX55"/>
<protein>
    <submittedName>
        <fullName evidence="2">Uncharacterized protein</fullName>
    </submittedName>
</protein>
<feature type="compositionally biased region" description="Polar residues" evidence="1">
    <location>
        <begin position="74"/>
        <end position="87"/>
    </location>
</feature>
<feature type="region of interest" description="Disordered" evidence="1">
    <location>
        <begin position="72"/>
        <end position="129"/>
    </location>
</feature>
<evidence type="ECO:0000313" key="2">
    <source>
        <dbReference type="EMBL" id="MBP3952262.1"/>
    </source>
</evidence>
<dbReference type="RefSeq" id="WP_210597950.1">
    <property type="nucleotide sequence ID" value="NZ_JAGKSQ010000005.1"/>
</dbReference>
<evidence type="ECO:0000256" key="1">
    <source>
        <dbReference type="SAM" id="MobiDB-lite"/>
    </source>
</evidence>
<evidence type="ECO:0000313" key="3">
    <source>
        <dbReference type="Proteomes" id="UP000678228"/>
    </source>
</evidence>
<dbReference type="EMBL" id="JAGKSQ010000005">
    <property type="protein sequence ID" value="MBP3952262.1"/>
    <property type="molecule type" value="Genomic_DNA"/>
</dbReference>
<sequence>MKHLADSQKHRSKLRMLLRSYLILTLLNGPLFKKCNKEEPEGDLNSEILEGLVRQLNRTMLPIDNQPFEPASLLPSNSDQQNNYSVSHKSHKEVKEAEPKIEKRIKNTNKDILDDQTEEPPSKQCVEDQYKNREIKESVNESLHQVDDSSVHHQIEYDTQKDTSTIKLVPIDKIKAITFKRN</sequence>
<accession>A0A940WX55</accession>